<sequence>MTLRFPLGSLVLAASLALPAAALAQATDTPAAATTAAQATAPTEAPPPRLSDTAAKVYGLARDRLVQVRTLLKGQSSQNSVGSGFLVSRDGLLITNYHVVSGAALQPSRFELIYTTLDGEEGALELLGFDVIHDLALLRVVGEGLRGVEPLALRSPDQPLQRGERIFSLGNPLDVGFAVMEGNYNGLVERAFYPNIFFGGSLSGGMSGGPTLDEQGRVIGVNVAARRDGEQISFLVPAEYARQLQQSHAGSPPLHGDIHPEITRQLLAHQQHMTDRFLALPWQPFQSAGYQVPVPQEAFMRCWGRSSPEESKGLRQRSTQCSMDTQIFISNRLYIQGIELSHRWMDGSHLGPWRFASRYSDRFGGQIHGAKTADPHSTPAQCHERFVTNGDLPMRAVLCMDAYKKLPGLYDMRLMLASVDQADQGVQSTFSAYGVSFANAMRLSEYFLAGFARQP</sequence>
<protein>
    <submittedName>
        <fullName evidence="2">Serine protease, S1-C subfamily, contains C-terminal PDZ domain</fullName>
    </submittedName>
</protein>
<gene>
    <name evidence="2" type="ORF">SAMN02745117_02109</name>
</gene>
<dbReference type="InterPro" id="IPR001940">
    <property type="entry name" value="Peptidase_S1C"/>
</dbReference>
<dbReference type="PANTHER" id="PTHR43019:SF23">
    <property type="entry name" value="PROTEASE DO-LIKE 5, CHLOROPLASTIC"/>
    <property type="match status" value="1"/>
</dbReference>
<dbReference type="GO" id="GO:0004252">
    <property type="term" value="F:serine-type endopeptidase activity"/>
    <property type="evidence" value="ECO:0007669"/>
    <property type="project" value="InterPro"/>
</dbReference>
<keyword evidence="1" id="KW-0732">Signal</keyword>
<feature type="chain" id="PRO_5013268379" evidence="1">
    <location>
        <begin position="25"/>
        <end position="455"/>
    </location>
</feature>
<dbReference type="AlphaFoldDB" id="A0A1M5CAQ6"/>
<keyword evidence="2" id="KW-0378">Hydrolase</keyword>
<dbReference type="Pfam" id="PF13365">
    <property type="entry name" value="Trypsin_2"/>
    <property type="match status" value="1"/>
</dbReference>
<dbReference type="SUPFAM" id="SSF50494">
    <property type="entry name" value="Trypsin-like serine proteases"/>
    <property type="match status" value="1"/>
</dbReference>
<name>A0A1M5CAQ6_9BURK</name>
<dbReference type="Gene3D" id="2.40.10.10">
    <property type="entry name" value="Trypsin-like serine proteases"/>
    <property type="match status" value="2"/>
</dbReference>
<dbReference type="EMBL" id="FQUZ01000026">
    <property type="protein sequence ID" value="SHF51781.1"/>
    <property type="molecule type" value="Genomic_DNA"/>
</dbReference>
<dbReference type="PANTHER" id="PTHR43019">
    <property type="entry name" value="SERINE ENDOPROTEASE DEGS"/>
    <property type="match status" value="1"/>
</dbReference>
<evidence type="ECO:0000313" key="3">
    <source>
        <dbReference type="Proteomes" id="UP000184327"/>
    </source>
</evidence>
<dbReference type="STRING" id="1122156.SAMN02745117_02109"/>
<dbReference type="RefSeq" id="WP_073356647.1">
    <property type="nucleotide sequence ID" value="NZ_FQUZ01000026.1"/>
</dbReference>
<dbReference type="InterPro" id="IPR009003">
    <property type="entry name" value="Peptidase_S1_PA"/>
</dbReference>
<accession>A0A1M5CAQ6</accession>
<proteinExistence type="predicted"/>
<dbReference type="Proteomes" id="UP000184327">
    <property type="component" value="Unassembled WGS sequence"/>
</dbReference>
<keyword evidence="2" id="KW-0645">Protease</keyword>
<reference evidence="2 3" key="1">
    <citation type="submission" date="2016-11" db="EMBL/GenBank/DDBJ databases">
        <authorList>
            <person name="Jaros S."/>
            <person name="Januszkiewicz K."/>
            <person name="Wedrychowicz H."/>
        </authorList>
    </citation>
    <scope>NUCLEOTIDE SEQUENCE [LARGE SCALE GENOMIC DNA]</scope>
    <source>
        <strain evidence="2 3">DSM 16112</strain>
    </source>
</reference>
<evidence type="ECO:0000256" key="1">
    <source>
        <dbReference type="SAM" id="SignalP"/>
    </source>
</evidence>
<keyword evidence="3" id="KW-1185">Reference proteome</keyword>
<organism evidence="2 3">
    <name type="scientific">Lampropedia hyalina DSM 16112</name>
    <dbReference type="NCBI Taxonomy" id="1122156"/>
    <lineage>
        <taxon>Bacteria</taxon>
        <taxon>Pseudomonadati</taxon>
        <taxon>Pseudomonadota</taxon>
        <taxon>Betaproteobacteria</taxon>
        <taxon>Burkholderiales</taxon>
        <taxon>Comamonadaceae</taxon>
        <taxon>Lampropedia</taxon>
    </lineage>
</organism>
<feature type="signal peptide" evidence="1">
    <location>
        <begin position="1"/>
        <end position="24"/>
    </location>
</feature>
<dbReference type="PRINTS" id="PR00834">
    <property type="entry name" value="PROTEASES2C"/>
</dbReference>
<dbReference type="GO" id="GO:0006508">
    <property type="term" value="P:proteolysis"/>
    <property type="evidence" value="ECO:0007669"/>
    <property type="project" value="UniProtKB-KW"/>
</dbReference>
<evidence type="ECO:0000313" key="2">
    <source>
        <dbReference type="EMBL" id="SHF51781.1"/>
    </source>
</evidence>
<dbReference type="OrthoDB" id="8581982at2"/>
<dbReference type="InterPro" id="IPR043504">
    <property type="entry name" value="Peptidase_S1_PA_chymotrypsin"/>
</dbReference>